<dbReference type="GeneID" id="55995407"/>
<keyword evidence="7" id="KW-1185">Reference proteome</keyword>
<dbReference type="GO" id="GO:0000981">
    <property type="term" value="F:DNA-binding transcription factor activity, RNA polymerase II-specific"/>
    <property type="evidence" value="ECO:0007669"/>
    <property type="project" value="InterPro"/>
</dbReference>
<protein>
    <recommendedName>
        <fullName evidence="5">Zn(2)-C6 fungal-type domain-containing protein</fullName>
    </recommendedName>
</protein>
<sequence>MGLLQRSCQACVKARRRCTIAYPCCARCSAKRIPCHYTNGPSHTEKTWSDSVIQPRKLNGEYSEQALILDVYHGRLDTRLQNFRRQVLCEDSYDGSRPPITDPSVLSWTQEASGALSKRHGNSLQIFNPLHLEIVQVFDQATLQQLASILRSFPAQFAQHGSTAFVHSGLYDGDDSNSNNLSLPLKQVRDICCSYQLGGEYLADRRFHTLRLTIQRLLRLAIRSINTFAETVAYAQAIIVAQIIRLLEPQETVTKEEEEDDYEDIERDNEKMWALTHTLWQHAPTQLSPTLSPWKAWLFSENVRRTIMICNVLLGVYSSLSRGYTMHPLCVEALPFDARTGLWDAQSEAAWMATAKRIPGPYLVTLSHFTRLKHPTGDGSESTQFEDLLLLSFMR</sequence>
<dbReference type="CDD" id="cd00067">
    <property type="entry name" value="GAL4"/>
    <property type="match status" value="1"/>
</dbReference>
<evidence type="ECO:0000256" key="1">
    <source>
        <dbReference type="ARBA" id="ARBA00023015"/>
    </source>
</evidence>
<name>A0A7H8R514_TALRU</name>
<dbReference type="GO" id="GO:0003677">
    <property type="term" value="F:DNA binding"/>
    <property type="evidence" value="ECO:0007669"/>
    <property type="project" value="UniProtKB-KW"/>
</dbReference>
<proteinExistence type="predicted"/>
<evidence type="ECO:0000256" key="4">
    <source>
        <dbReference type="ARBA" id="ARBA00023242"/>
    </source>
</evidence>
<accession>A0A7H8R514</accession>
<dbReference type="Proteomes" id="UP000509510">
    <property type="component" value="Chromosome IV"/>
</dbReference>
<dbReference type="PROSITE" id="PS50048">
    <property type="entry name" value="ZN2_CY6_FUNGAL_2"/>
    <property type="match status" value="1"/>
</dbReference>
<dbReference type="KEGG" id="trg:TRUGW13939_07917"/>
<organism evidence="6 7">
    <name type="scientific">Talaromyces rugulosus</name>
    <name type="common">Penicillium rugulosum</name>
    <dbReference type="NCBI Taxonomy" id="121627"/>
    <lineage>
        <taxon>Eukaryota</taxon>
        <taxon>Fungi</taxon>
        <taxon>Dikarya</taxon>
        <taxon>Ascomycota</taxon>
        <taxon>Pezizomycotina</taxon>
        <taxon>Eurotiomycetes</taxon>
        <taxon>Eurotiomycetidae</taxon>
        <taxon>Eurotiales</taxon>
        <taxon>Trichocomaceae</taxon>
        <taxon>Talaromyces</taxon>
        <taxon>Talaromyces sect. Islandici</taxon>
    </lineage>
</organism>
<keyword evidence="4" id="KW-0539">Nucleus</keyword>
<evidence type="ECO:0000259" key="5">
    <source>
        <dbReference type="PROSITE" id="PS50048"/>
    </source>
</evidence>
<evidence type="ECO:0000256" key="3">
    <source>
        <dbReference type="ARBA" id="ARBA00023163"/>
    </source>
</evidence>
<dbReference type="SUPFAM" id="SSF57701">
    <property type="entry name" value="Zn2/Cys6 DNA-binding domain"/>
    <property type="match status" value="1"/>
</dbReference>
<evidence type="ECO:0000256" key="2">
    <source>
        <dbReference type="ARBA" id="ARBA00023125"/>
    </source>
</evidence>
<dbReference type="InterPro" id="IPR001138">
    <property type="entry name" value="Zn2Cys6_DnaBD"/>
</dbReference>
<evidence type="ECO:0000313" key="6">
    <source>
        <dbReference type="EMBL" id="QKX60771.1"/>
    </source>
</evidence>
<dbReference type="EMBL" id="CP055901">
    <property type="protein sequence ID" value="QKX60771.1"/>
    <property type="molecule type" value="Genomic_DNA"/>
</dbReference>
<keyword evidence="3" id="KW-0804">Transcription</keyword>
<dbReference type="OrthoDB" id="4216928at2759"/>
<evidence type="ECO:0000313" key="7">
    <source>
        <dbReference type="Proteomes" id="UP000509510"/>
    </source>
</evidence>
<keyword evidence="2" id="KW-0238">DNA-binding</keyword>
<gene>
    <name evidence="6" type="ORF">TRUGW13939_07917</name>
</gene>
<dbReference type="AlphaFoldDB" id="A0A7H8R514"/>
<dbReference type="RefSeq" id="XP_035346947.1">
    <property type="nucleotide sequence ID" value="XM_035491054.1"/>
</dbReference>
<reference evidence="7" key="1">
    <citation type="submission" date="2020-06" db="EMBL/GenBank/DDBJ databases">
        <title>A chromosome-scale genome assembly of Talaromyces rugulosus W13939.</title>
        <authorList>
            <person name="Wang B."/>
            <person name="Guo L."/>
            <person name="Ye K."/>
            <person name="Wang L."/>
        </authorList>
    </citation>
    <scope>NUCLEOTIDE SEQUENCE [LARGE SCALE GENOMIC DNA]</scope>
    <source>
        <strain evidence="7">W13939</strain>
    </source>
</reference>
<dbReference type="Gene3D" id="4.10.240.10">
    <property type="entry name" value="Zn(2)-C6 fungal-type DNA-binding domain"/>
    <property type="match status" value="1"/>
</dbReference>
<keyword evidence="1" id="KW-0805">Transcription regulation</keyword>
<feature type="domain" description="Zn(2)-C6 fungal-type" evidence="5">
    <location>
        <begin position="7"/>
        <end position="37"/>
    </location>
</feature>
<dbReference type="InterPro" id="IPR036864">
    <property type="entry name" value="Zn2-C6_fun-type_DNA-bd_sf"/>
</dbReference>
<dbReference type="GO" id="GO:0008270">
    <property type="term" value="F:zinc ion binding"/>
    <property type="evidence" value="ECO:0007669"/>
    <property type="project" value="InterPro"/>
</dbReference>